<gene>
    <name evidence="6" type="ORF">UX86_C0014G0017</name>
</gene>
<dbReference type="Proteomes" id="UP000034502">
    <property type="component" value="Unassembled WGS sequence"/>
</dbReference>
<reference evidence="6 7" key="1">
    <citation type="journal article" date="2015" name="Nature">
        <title>rRNA introns, odd ribosomes, and small enigmatic genomes across a large radiation of phyla.</title>
        <authorList>
            <person name="Brown C.T."/>
            <person name="Hug L.A."/>
            <person name="Thomas B.C."/>
            <person name="Sharon I."/>
            <person name="Castelle C.J."/>
            <person name="Singh A."/>
            <person name="Wilkins M.J."/>
            <person name="Williams K.H."/>
            <person name="Banfield J.F."/>
        </authorList>
    </citation>
    <scope>NUCLEOTIDE SEQUENCE [LARGE SCALE GENOMIC DNA]</scope>
</reference>
<evidence type="ECO:0000256" key="2">
    <source>
        <dbReference type="ARBA" id="ARBA00023295"/>
    </source>
</evidence>
<comment type="caution">
    <text evidence="6">The sequence shown here is derived from an EMBL/GenBank/DDBJ whole genome shotgun (WGS) entry which is preliminary data.</text>
</comment>
<dbReference type="GO" id="GO:0000272">
    <property type="term" value="P:polysaccharide catabolic process"/>
    <property type="evidence" value="ECO:0007669"/>
    <property type="project" value="InterPro"/>
</dbReference>
<dbReference type="PROSITE" id="PS00018">
    <property type="entry name" value="EF_HAND_1"/>
    <property type="match status" value="1"/>
</dbReference>
<feature type="domain" description="Glycoside hydrolase family 5" evidence="5">
    <location>
        <begin position="53"/>
        <end position="251"/>
    </location>
</feature>
<evidence type="ECO:0000256" key="4">
    <source>
        <dbReference type="SAM" id="MobiDB-lite"/>
    </source>
</evidence>
<dbReference type="InterPro" id="IPR051923">
    <property type="entry name" value="Glycosyl_Hydrolase_39"/>
</dbReference>
<evidence type="ECO:0000259" key="5">
    <source>
        <dbReference type="Pfam" id="PF00150"/>
    </source>
</evidence>
<dbReference type="SUPFAM" id="SSF51445">
    <property type="entry name" value="(Trans)glycosidases"/>
    <property type="match status" value="1"/>
</dbReference>
<keyword evidence="1 3" id="KW-0378">Hydrolase</keyword>
<dbReference type="GO" id="GO:0004553">
    <property type="term" value="F:hydrolase activity, hydrolyzing O-glycosyl compounds"/>
    <property type="evidence" value="ECO:0007669"/>
    <property type="project" value="InterPro"/>
</dbReference>
<evidence type="ECO:0000256" key="1">
    <source>
        <dbReference type="ARBA" id="ARBA00022801"/>
    </source>
</evidence>
<dbReference type="InterPro" id="IPR036439">
    <property type="entry name" value="Dockerin_dom_sf"/>
</dbReference>
<organism evidence="6 7">
    <name type="scientific">Candidatus Amesbacteria bacterium GW2011_GWC1_47_15</name>
    <dbReference type="NCBI Taxonomy" id="1618364"/>
    <lineage>
        <taxon>Bacteria</taxon>
        <taxon>Candidatus Amesiibacteriota</taxon>
    </lineage>
</organism>
<dbReference type="InterPro" id="IPR002105">
    <property type="entry name" value="Dockerin_1_rpt"/>
</dbReference>
<feature type="region of interest" description="Disordered" evidence="4">
    <location>
        <begin position="360"/>
        <end position="384"/>
    </location>
</feature>
<dbReference type="STRING" id="1618364.UX86_C0014G0017"/>
<dbReference type="InterPro" id="IPR018247">
    <property type="entry name" value="EF_Hand_1_Ca_BS"/>
</dbReference>
<dbReference type="PANTHER" id="PTHR12631">
    <property type="entry name" value="ALPHA-L-IDURONIDASE"/>
    <property type="match status" value="1"/>
</dbReference>
<dbReference type="Pfam" id="PF00404">
    <property type="entry name" value="Dockerin_1"/>
    <property type="match status" value="1"/>
</dbReference>
<protein>
    <recommendedName>
        <fullName evidence="5">Glycoside hydrolase family 5 domain-containing protein</fullName>
    </recommendedName>
</protein>
<proteinExistence type="inferred from homology"/>
<comment type="similarity">
    <text evidence="3">Belongs to the glycosyl hydrolase 5 (cellulase A) family.</text>
</comment>
<sequence length="431" mass="47402">MSLPFALLKLKKPLFLILLLSVLIRPAGISAQSPVYGMHADLPLVLAIQQGITLSEQIDLIKQTGTQMIRIRLSWDEIEKTHGQYTWGPTDDLLSRLKQSGLQPLAIIRDTPVWAKADLNCGGILTPDKICPPDIALWKSFITQIVERYGFQTGGLAYIRYWEIWNEPNGSLMFTGTVDDYFNLLKEAAPIIHAVDPGSKVLIGGITHRGIINASGSSWIDQLLQKPGIINAFDIFNFHLYGVVDNPENTFVKAKSLLGLYGLSSKPIWVTETNPGESSEAMLAAGMADWHRRIFNQSAEAVFYFTLPNWCQQDTTSDPQGCDQNVYTTERRTGGLVTAADLRSHTLAYAAYQAMVIPASSPTPTSSPSPTPSPPSKAGDANGDNQVNGADYLIWLAHYGQMAIGTQNGDFNNDGRVNGQDYLIWLANYGR</sequence>
<evidence type="ECO:0000313" key="7">
    <source>
        <dbReference type="Proteomes" id="UP000034502"/>
    </source>
</evidence>
<dbReference type="CDD" id="cd14256">
    <property type="entry name" value="Dockerin_I"/>
    <property type="match status" value="1"/>
</dbReference>
<dbReference type="PANTHER" id="PTHR12631:SF10">
    <property type="entry name" value="BETA-XYLOSIDASE-LIKE PROTEIN-RELATED"/>
    <property type="match status" value="1"/>
</dbReference>
<dbReference type="InterPro" id="IPR001547">
    <property type="entry name" value="Glyco_hydro_5"/>
</dbReference>
<dbReference type="SUPFAM" id="SSF63446">
    <property type="entry name" value="Type I dockerin domain"/>
    <property type="match status" value="1"/>
</dbReference>
<keyword evidence="2 3" id="KW-0326">Glycosidase</keyword>
<accession>A0A0G1UD29</accession>
<dbReference type="AlphaFoldDB" id="A0A0G1UD29"/>
<dbReference type="Pfam" id="PF00150">
    <property type="entry name" value="Cellulase"/>
    <property type="match status" value="1"/>
</dbReference>
<dbReference type="EMBL" id="LCNU01000014">
    <property type="protein sequence ID" value="KKU64033.1"/>
    <property type="molecule type" value="Genomic_DNA"/>
</dbReference>
<name>A0A0G1UD29_9BACT</name>
<evidence type="ECO:0000256" key="3">
    <source>
        <dbReference type="RuleBase" id="RU361153"/>
    </source>
</evidence>
<evidence type="ECO:0000313" key="6">
    <source>
        <dbReference type="EMBL" id="KKU64033.1"/>
    </source>
</evidence>
<dbReference type="Gene3D" id="1.10.1330.10">
    <property type="entry name" value="Dockerin domain"/>
    <property type="match status" value="1"/>
</dbReference>
<dbReference type="InterPro" id="IPR017853">
    <property type="entry name" value="GH"/>
</dbReference>
<dbReference type="Gene3D" id="3.20.20.80">
    <property type="entry name" value="Glycosidases"/>
    <property type="match status" value="1"/>
</dbReference>
<feature type="compositionally biased region" description="Pro residues" evidence="4">
    <location>
        <begin position="365"/>
        <end position="375"/>
    </location>
</feature>